<evidence type="ECO:0000313" key="2">
    <source>
        <dbReference type="EMBL" id="EPE30461.1"/>
    </source>
</evidence>
<dbReference type="GeneID" id="19462483"/>
<dbReference type="RefSeq" id="XP_008081872.1">
    <property type="nucleotide sequence ID" value="XM_008083681.1"/>
</dbReference>
<organism evidence="2 3">
    <name type="scientific">Glarea lozoyensis (strain ATCC 20868 / MF5171)</name>
    <dbReference type="NCBI Taxonomy" id="1116229"/>
    <lineage>
        <taxon>Eukaryota</taxon>
        <taxon>Fungi</taxon>
        <taxon>Dikarya</taxon>
        <taxon>Ascomycota</taxon>
        <taxon>Pezizomycotina</taxon>
        <taxon>Leotiomycetes</taxon>
        <taxon>Helotiales</taxon>
        <taxon>Helotiaceae</taxon>
        <taxon>Glarea</taxon>
    </lineage>
</organism>
<dbReference type="Proteomes" id="UP000016922">
    <property type="component" value="Unassembled WGS sequence"/>
</dbReference>
<dbReference type="HOGENOM" id="CLU_2776136_0_0_1"/>
<feature type="region of interest" description="Disordered" evidence="1">
    <location>
        <begin position="1"/>
        <end position="69"/>
    </location>
</feature>
<dbReference type="KEGG" id="glz:GLAREA_03428"/>
<gene>
    <name evidence="2" type="ORF">GLAREA_03428</name>
</gene>
<keyword evidence="3" id="KW-1185">Reference proteome</keyword>
<dbReference type="EMBL" id="KE145363">
    <property type="protein sequence ID" value="EPE30461.1"/>
    <property type="molecule type" value="Genomic_DNA"/>
</dbReference>
<feature type="compositionally biased region" description="Basic residues" evidence="1">
    <location>
        <begin position="1"/>
        <end position="10"/>
    </location>
</feature>
<accession>S3DEQ9</accession>
<reference evidence="2 3" key="1">
    <citation type="journal article" date="2013" name="BMC Genomics">
        <title>Genomics-driven discovery of the pneumocandin biosynthetic gene cluster in the fungus Glarea lozoyensis.</title>
        <authorList>
            <person name="Chen L."/>
            <person name="Yue Q."/>
            <person name="Zhang X."/>
            <person name="Xiang M."/>
            <person name="Wang C."/>
            <person name="Li S."/>
            <person name="Che Y."/>
            <person name="Ortiz-Lopez F.J."/>
            <person name="Bills G.F."/>
            <person name="Liu X."/>
            <person name="An Z."/>
        </authorList>
    </citation>
    <scope>NUCLEOTIDE SEQUENCE [LARGE SCALE GENOMIC DNA]</scope>
    <source>
        <strain evidence="3">ATCC 20868 / MF5171</strain>
    </source>
</reference>
<evidence type="ECO:0000313" key="3">
    <source>
        <dbReference type="Proteomes" id="UP000016922"/>
    </source>
</evidence>
<proteinExistence type="predicted"/>
<sequence>MQRKASHRHLTLVQSKVGLSQKPHPNIQDQLDLIRKQQQEAALPTPEAPQTVGEDFTNPELFSIEPNLD</sequence>
<protein>
    <submittedName>
        <fullName evidence="2">Uncharacterized protein</fullName>
    </submittedName>
</protein>
<dbReference type="AlphaFoldDB" id="S3DEQ9"/>
<evidence type="ECO:0000256" key="1">
    <source>
        <dbReference type="SAM" id="MobiDB-lite"/>
    </source>
</evidence>
<name>S3DEQ9_GLAL2</name>